<protein>
    <submittedName>
        <fullName evidence="4">Winged helix-turn-helix transcriptional regulator</fullName>
    </submittedName>
</protein>
<dbReference type="Gene3D" id="1.10.10.10">
    <property type="entry name" value="Winged helix-like DNA-binding domain superfamily/Winged helix DNA-binding domain"/>
    <property type="match status" value="1"/>
</dbReference>
<dbReference type="PANTHER" id="PTHR42909:SF4">
    <property type="entry name" value="CARBOHYDRATE KINASE, PFKB FAMILY"/>
    <property type="match status" value="1"/>
</dbReference>
<dbReference type="GO" id="GO:0004730">
    <property type="term" value="F:pseudouridylate synthase activity"/>
    <property type="evidence" value="ECO:0007669"/>
    <property type="project" value="TreeGrafter"/>
</dbReference>
<dbReference type="PROSITE" id="PS00583">
    <property type="entry name" value="PFKB_KINASES_1"/>
    <property type="match status" value="1"/>
</dbReference>
<dbReference type="OrthoDB" id="9806249at2"/>
<dbReference type="Pfam" id="PF13412">
    <property type="entry name" value="HTH_24"/>
    <property type="match status" value="1"/>
</dbReference>
<name>A0A506UJ28_9HYPH</name>
<dbReference type="InterPro" id="IPR029056">
    <property type="entry name" value="Ribokinase-like"/>
</dbReference>
<dbReference type="GO" id="GO:0016301">
    <property type="term" value="F:kinase activity"/>
    <property type="evidence" value="ECO:0007669"/>
    <property type="project" value="UniProtKB-KW"/>
</dbReference>
<dbReference type="Proteomes" id="UP000318801">
    <property type="component" value="Unassembled WGS sequence"/>
</dbReference>
<evidence type="ECO:0000256" key="2">
    <source>
        <dbReference type="ARBA" id="ARBA00022777"/>
    </source>
</evidence>
<keyword evidence="1" id="KW-0808">Transferase</keyword>
<proteinExistence type="predicted"/>
<dbReference type="InterPro" id="IPR002173">
    <property type="entry name" value="Carboh/pur_kinase_PfkB_CS"/>
</dbReference>
<feature type="domain" description="Carbohydrate kinase PfkB" evidence="3">
    <location>
        <begin position="62"/>
        <end position="350"/>
    </location>
</feature>
<dbReference type="SUPFAM" id="SSF46785">
    <property type="entry name" value="Winged helix' DNA-binding domain"/>
    <property type="match status" value="1"/>
</dbReference>
<dbReference type="InterPro" id="IPR011611">
    <property type="entry name" value="PfkB_dom"/>
</dbReference>
<dbReference type="Gene3D" id="3.40.1190.20">
    <property type="match status" value="1"/>
</dbReference>
<comment type="caution">
    <text evidence="4">The sequence shown here is derived from an EMBL/GenBank/DDBJ whole genome shotgun (WGS) entry which is preliminary data.</text>
</comment>
<keyword evidence="5" id="KW-1185">Reference proteome</keyword>
<organism evidence="4 5">
    <name type="scientific">Martelella alba</name>
    <dbReference type="NCBI Taxonomy" id="2590451"/>
    <lineage>
        <taxon>Bacteria</taxon>
        <taxon>Pseudomonadati</taxon>
        <taxon>Pseudomonadota</taxon>
        <taxon>Alphaproteobacteria</taxon>
        <taxon>Hyphomicrobiales</taxon>
        <taxon>Aurantimonadaceae</taxon>
        <taxon>Martelella</taxon>
    </lineage>
</organism>
<dbReference type="Pfam" id="PF00294">
    <property type="entry name" value="PfkB"/>
    <property type="match status" value="1"/>
</dbReference>
<dbReference type="PANTHER" id="PTHR42909">
    <property type="entry name" value="ZGC:136858"/>
    <property type="match status" value="1"/>
</dbReference>
<evidence type="ECO:0000259" key="3">
    <source>
        <dbReference type="Pfam" id="PF00294"/>
    </source>
</evidence>
<sequence length="381" mass="40165">MSDLRDQEIQVLRIIRDNPFAGQQQIADALGLSRSAVAAHVVRLMEKGYILGRGYVVAPEDRVIAIGGAVIDRKYLSSEALIAGTSNPASSLRSFGGVARNVAENLARLGAATGFISAVGEDEGGHQLIHDLREHRVDVAGVFTLGGATTAEYVAVLEPSGDLAFGIADMAIFDQLTPALLERAWPSIAAARWVFADCNLPAETLAWLIERRQQSRFRLAVDAVSTPKVAKLPKDLTGIDLLFMNLDEAGACLGRSFSRDCDGMRVAAEALRAAGAGEVVLSCGVLGMAVAMQTATAMVPVVPACPVDMTGAGDAMIAGTLHFYSTSDDLVASARRGALIGCLTTETEKSVHPALCEGFVAENLARLEKISTELETEIGKG</sequence>
<dbReference type="InterPro" id="IPR036390">
    <property type="entry name" value="WH_DNA-bd_sf"/>
</dbReference>
<dbReference type="CDD" id="cd01941">
    <property type="entry name" value="YeiC_kinase_like"/>
    <property type="match status" value="1"/>
</dbReference>
<dbReference type="EMBL" id="VHLG01000001">
    <property type="protein sequence ID" value="TPW33316.1"/>
    <property type="molecule type" value="Genomic_DNA"/>
</dbReference>
<dbReference type="InterPro" id="IPR036388">
    <property type="entry name" value="WH-like_DNA-bd_sf"/>
</dbReference>
<keyword evidence="2" id="KW-0418">Kinase</keyword>
<evidence type="ECO:0000256" key="1">
    <source>
        <dbReference type="ARBA" id="ARBA00022679"/>
    </source>
</evidence>
<dbReference type="AlphaFoldDB" id="A0A506UJ28"/>
<dbReference type="RefSeq" id="WP_141147254.1">
    <property type="nucleotide sequence ID" value="NZ_VHLG01000001.1"/>
</dbReference>
<reference evidence="4 5" key="1">
    <citation type="submission" date="2019-06" db="EMBL/GenBank/DDBJ databases">
        <authorList>
            <person name="Li M."/>
        </authorList>
    </citation>
    <scope>NUCLEOTIDE SEQUENCE [LARGE SCALE GENOMIC DNA]</scope>
    <source>
        <strain evidence="4 5">BGMRC2036</strain>
    </source>
</reference>
<evidence type="ECO:0000313" key="5">
    <source>
        <dbReference type="Proteomes" id="UP000318801"/>
    </source>
</evidence>
<dbReference type="SUPFAM" id="SSF53613">
    <property type="entry name" value="Ribokinase-like"/>
    <property type="match status" value="1"/>
</dbReference>
<accession>A0A506UJ28</accession>
<dbReference type="GO" id="GO:0016798">
    <property type="term" value="F:hydrolase activity, acting on glycosyl bonds"/>
    <property type="evidence" value="ECO:0007669"/>
    <property type="project" value="TreeGrafter"/>
</dbReference>
<dbReference type="GO" id="GO:0005737">
    <property type="term" value="C:cytoplasm"/>
    <property type="evidence" value="ECO:0007669"/>
    <property type="project" value="TreeGrafter"/>
</dbReference>
<gene>
    <name evidence="4" type="ORF">FJU08_01780</name>
</gene>
<evidence type="ECO:0000313" key="4">
    <source>
        <dbReference type="EMBL" id="TPW33316.1"/>
    </source>
</evidence>